<dbReference type="EMBL" id="CP002896">
    <property type="protein sequence ID" value="AEK44411.1"/>
    <property type="molecule type" value="Genomic_DNA"/>
</dbReference>
<protein>
    <submittedName>
        <fullName evidence="1">Uncharacterized protein</fullName>
    </submittedName>
</protein>
<dbReference type="KEGG" id="amn:RAM_29680"/>
<dbReference type="AlphaFoldDB" id="A0A9R0UB43"/>
<accession>A0A9R0UB43</accession>
<evidence type="ECO:0000313" key="1">
    <source>
        <dbReference type="EMBL" id="AEK44411.1"/>
    </source>
</evidence>
<evidence type="ECO:0000313" key="2">
    <source>
        <dbReference type="Proteomes" id="UP000006138"/>
    </source>
</evidence>
<gene>
    <name evidence="1" type="ordered locus">RAM_29680</name>
</gene>
<sequence length="33" mass="3690">MMTDPMTSEVICSPLNSGRMGMRHFRSCSQSLV</sequence>
<reference evidence="1 2" key="1">
    <citation type="journal article" date="2011" name="J. Bacteriol.">
        <title>Whole genome sequence of the rifamycin B-producing strain Amycolatopsis mediterranei S699.</title>
        <authorList>
            <person name="Verma M."/>
            <person name="Kaur J."/>
            <person name="Kumar M."/>
            <person name="Kumari K."/>
            <person name="Saxena A."/>
            <person name="Anand S."/>
            <person name="Nigam A."/>
            <person name="Ravi V."/>
            <person name="Raghuvanshi S."/>
            <person name="Khurana P."/>
            <person name="Tyagi A.K."/>
            <person name="Khurana J.P."/>
            <person name="Lal R."/>
        </authorList>
    </citation>
    <scope>NUCLEOTIDE SEQUENCE [LARGE SCALE GENOMIC DNA]</scope>
    <source>
        <strain evidence="1 2">S699</strain>
    </source>
</reference>
<organism evidence="1 2">
    <name type="scientific">Amycolatopsis mediterranei (strain S699)</name>
    <name type="common">Nocardia mediterranei</name>
    <dbReference type="NCBI Taxonomy" id="713604"/>
    <lineage>
        <taxon>Bacteria</taxon>
        <taxon>Bacillati</taxon>
        <taxon>Actinomycetota</taxon>
        <taxon>Actinomycetes</taxon>
        <taxon>Pseudonocardiales</taxon>
        <taxon>Pseudonocardiaceae</taxon>
        <taxon>Amycolatopsis</taxon>
    </lineage>
</organism>
<proteinExistence type="predicted"/>
<dbReference type="Proteomes" id="UP000006138">
    <property type="component" value="Chromosome"/>
</dbReference>
<name>A0A9R0UB43_AMYMS</name>
<keyword evidence="2" id="KW-1185">Reference proteome</keyword>